<feature type="repeat" description="Solcar" evidence="10">
    <location>
        <begin position="205"/>
        <end position="295"/>
    </location>
</feature>
<keyword evidence="6" id="KW-0999">Mitochondrion inner membrane</keyword>
<evidence type="ECO:0000313" key="12">
    <source>
        <dbReference type="EMBL" id="KXS10816.1"/>
    </source>
</evidence>
<dbReference type="Proteomes" id="UP000070544">
    <property type="component" value="Unassembled WGS sequence"/>
</dbReference>
<keyword evidence="7" id="KW-1133">Transmembrane helix</keyword>
<keyword evidence="4 10" id="KW-0812">Transmembrane</keyword>
<dbReference type="GO" id="GO:0005743">
    <property type="term" value="C:mitochondrial inner membrane"/>
    <property type="evidence" value="ECO:0007669"/>
    <property type="project" value="UniProtKB-SubCell"/>
</dbReference>
<dbReference type="Gene3D" id="1.50.40.10">
    <property type="entry name" value="Mitochondrial carrier domain"/>
    <property type="match status" value="1"/>
</dbReference>
<feature type="repeat" description="Solcar" evidence="10">
    <location>
        <begin position="5"/>
        <end position="94"/>
    </location>
</feature>
<dbReference type="AlphaFoldDB" id="A0A139A203"/>
<evidence type="ECO:0000256" key="3">
    <source>
        <dbReference type="ARBA" id="ARBA00022448"/>
    </source>
</evidence>
<proteinExistence type="inferred from homology"/>
<dbReference type="InterPro" id="IPR002067">
    <property type="entry name" value="MCP"/>
</dbReference>
<gene>
    <name evidence="12" type="ORF">M427DRAFT_138891</name>
</gene>
<reference evidence="12 13" key="1">
    <citation type="journal article" date="2015" name="Genome Biol. Evol.">
        <title>Phylogenomic analyses indicate that early fungi evolved digesting cell walls of algal ancestors of land plants.</title>
        <authorList>
            <person name="Chang Y."/>
            <person name="Wang S."/>
            <person name="Sekimoto S."/>
            <person name="Aerts A.L."/>
            <person name="Choi C."/>
            <person name="Clum A."/>
            <person name="LaButti K.M."/>
            <person name="Lindquist E.A."/>
            <person name="Yee Ngan C."/>
            <person name="Ohm R.A."/>
            <person name="Salamov A.A."/>
            <person name="Grigoriev I.V."/>
            <person name="Spatafora J.W."/>
            <person name="Berbee M.L."/>
        </authorList>
    </citation>
    <scope>NUCLEOTIDE SEQUENCE [LARGE SCALE GENOMIC DNA]</scope>
    <source>
        <strain evidence="12 13">JEL478</strain>
    </source>
</reference>
<sequence length="301" mass="32460">MSDFWFTVKPYVLGGAAGCFSTTIIQPIDMVKVRIQLAGEGKASGASSNPFTLFSKIVKEEGPLALYQGLGAAYLRQLTYTTARMGIFTSTLDALKGWREKQGRTLTFGDRAGAGLVAGALGSLVGVPADLSLVRMQADTTLPPELRRNYTGVFNALARTVREEGMRGLFTGSTPTVVRAMALNVGQLTGNAEALSRLEAKFGKGSSTAVYGAAVISGFLASVMSLPLDFIKTRLQKQKADPITGEVKYKGVIDCASKVLKEEGFVFYRGFGTYFMRIAPHVTMTMIVLDWMNRTVKSYGL</sequence>
<dbReference type="InterPro" id="IPR023395">
    <property type="entry name" value="MCP_dom_sf"/>
</dbReference>
<dbReference type="FunFam" id="1.50.40.10:FF:000009">
    <property type="entry name" value="Mitochondrial 2-oxoglutarate/malate carrier protein"/>
    <property type="match status" value="1"/>
</dbReference>
<evidence type="ECO:0000313" key="13">
    <source>
        <dbReference type="Proteomes" id="UP000070544"/>
    </source>
</evidence>
<accession>A0A139A203</accession>
<dbReference type="PROSITE" id="PS50920">
    <property type="entry name" value="SOLCAR"/>
    <property type="match status" value="3"/>
</dbReference>
<evidence type="ECO:0000256" key="1">
    <source>
        <dbReference type="ARBA" id="ARBA00004448"/>
    </source>
</evidence>
<dbReference type="OrthoDB" id="756301at2759"/>
<comment type="similarity">
    <text evidence="2 11">Belongs to the mitochondrial carrier (TC 2.A.29) family.</text>
</comment>
<comment type="subcellular location">
    <subcellularLocation>
        <location evidence="1">Mitochondrion inner membrane</location>
        <topology evidence="1">Multi-pass membrane protein</topology>
    </subcellularLocation>
</comment>
<keyword evidence="3 11" id="KW-0813">Transport</keyword>
<keyword evidence="8" id="KW-0496">Mitochondrion</keyword>
<dbReference type="SUPFAM" id="SSF103506">
    <property type="entry name" value="Mitochondrial carrier"/>
    <property type="match status" value="1"/>
</dbReference>
<evidence type="ECO:0000256" key="9">
    <source>
        <dbReference type="ARBA" id="ARBA00023136"/>
    </source>
</evidence>
<dbReference type="InterPro" id="IPR050391">
    <property type="entry name" value="Mito_Metabolite_Transporter"/>
</dbReference>
<dbReference type="GO" id="GO:0055085">
    <property type="term" value="P:transmembrane transport"/>
    <property type="evidence" value="ECO:0007669"/>
    <property type="project" value="InterPro"/>
</dbReference>
<name>A0A139A203_GONPJ</name>
<keyword evidence="9 10" id="KW-0472">Membrane</keyword>
<evidence type="ECO:0000256" key="5">
    <source>
        <dbReference type="ARBA" id="ARBA00022737"/>
    </source>
</evidence>
<dbReference type="PRINTS" id="PR00926">
    <property type="entry name" value="MITOCARRIER"/>
</dbReference>
<dbReference type="PANTHER" id="PTHR45618">
    <property type="entry name" value="MITOCHONDRIAL DICARBOXYLATE CARRIER-RELATED"/>
    <property type="match status" value="1"/>
</dbReference>
<evidence type="ECO:0000256" key="6">
    <source>
        <dbReference type="ARBA" id="ARBA00022792"/>
    </source>
</evidence>
<evidence type="ECO:0000256" key="2">
    <source>
        <dbReference type="ARBA" id="ARBA00006375"/>
    </source>
</evidence>
<evidence type="ECO:0000256" key="7">
    <source>
        <dbReference type="ARBA" id="ARBA00022989"/>
    </source>
</evidence>
<organism evidence="12 13">
    <name type="scientific">Gonapodya prolifera (strain JEL478)</name>
    <name type="common">Monoblepharis prolifera</name>
    <dbReference type="NCBI Taxonomy" id="1344416"/>
    <lineage>
        <taxon>Eukaryota</taxon>
        <taxon>Fungi</taxon>
        <taxon>Fungi incertae sedis</taxon>
        <taxon>Chytridiomycota</taxon>
        <taxon>Chytridiomycota incertae sedis</taxon>
        <taxon>Monoblepharidomycetes</taxon>
        <taxon>Monoblepharidales</taxon>
        <taxon>Gonapodyaceae</taxon>
        <taxon>Gonapodya</taxon>
    </lineage>
</organism>
<evidence type="ECO:0000256" key="8">
    <source>
        <dbReference type="ARBA" id="ARBA00023128"/>
    </source>
</evidence>
<dbReference type="Pfam" id="PF00153">
    <property type="entry name" value="Mito_carr"/>
    <property type="match status" value="3"/>
</dbReference>
<evidence type="ECO:0000256" key="11">
    <source>
        <dbReference type="RuleBase" id="RU000488"/>
    </source>
</evidence>
<keyword evidence="13" id="KW-1185">Reference proteome</keyword>
<dbReference type="InterPro" id="IPR018108">
    <property type="entry name" value="MCP_transmembrane"/>
</dbReference>
<keyword evidence="5" id="KW-0677">Repeat</keyword>
<dbReference type="EMBL" id="KQ965814">
    <property type="protein sequence ID" value="KXS10816.1"/>
    <property type="molecule type" value="Genomic_DNA"/>
</dbReference>
<evidence type="ECO:0000256" key="10">
    <source>
        <dbReference type="PROSITE-ProRule" id="PRU00282"/>
    </source>
</evidence>
<evidence type="ECO:0000256" key="4">
    <source>
        <dbReference type="ARBA" id="ARBA00022692"/>
    </source>
</evidence>
<feature type="repeat" description="Solcar" evidence="10">
    <location>
        <begin position="106"/>
        <end position="197"/>
    </location>
</feature>
<protein>
    <submittedName>
        <fullName evidence="12">Putative mitochondrial dicarboxylate carrier protein</fullName>
    </submittedName>
</protein>